<dbReference type="EMBL" id="LR798304">
    <property type="protein sequence ID" value="CAB5222664.1"/>
    <property type="molecule type" value="Genomic_DNA"/>
</dbReference>
<evidence type="ECO:0000256" key="1">
    <source>
        <dbReference type="SAM" id="MobiDB-lite"/>
    </source>
</evidence>
<organism evidence="2">
    <name type="scientific">uncultured Caudovirales phage</name>
    <dbReference type="NCBI Taxonomy" id="2100421"/>
    <lineage>
        <taxon>Viruses</taxon>
        <taxon>Duplodnaviria</taxon>
        <taxon>Heunggongvirae</taxon>
        <taxon>Uroviricota</taxon>
        <taxon>Caudoviricetes</taxon>
        <taxon>Peduoviridae</taxon>
        <taxon>Maltschvirus</taxon>
        <taxon>Maltschvirus maltsch</taxon>
    </lineage>
</organism>
<reference evidence="2" key="1">
    <citation type="submission" date="2020-05" db="EMBL/GenBank/DDBJ databases">
        <authorList>
            <person name="Chiriac C."/>
            <person name="Salcher M."/>
            <person name="Ghai R."/>
            <person name="Kavagutti S V."/>
        </authorList>
    </citation>
    <scope>NUCLEOTIDE SEQUENCE</scope>
</reference>
<proteinExistence type="predicted"/>
<feature type="compositionally biased region" description="Basic and acidic residues" evidence="1">
    <location>
        <begin position="74"/>
        <end position="83"/>
    </location>
</feature>
<feature type="region of interest" description="Disordered" evidence="1">
    <location>
        <begin position="63"/>
        <end position="83"/>
    </location>
</feature>
<name>A0A6J7X300_9CAUD</name>
<accession>A0A6J7X300</accession>
<gene>
    <name evidence="2" type="ORF">UFOVP373_23</name>
</gene>
<evidence type="ECO:0000313" key="2">
    <source>
        <dbReference type="EMBL" id="CAB5222664.1"/>
    </source>
</evidence>
<protein>
    <submittedName>
        <fullName evidence="2">Uncharacterized protein</fullName>
    </submittedName>
</protein>
<sequence>MQVYQTDHNGFYVGPAVADADPLDERVWLIPAGCVIKAPPALLEGQRAQFFNGTWVVIDPEPIVEPEPEPELPPTKDDLRASRQADYAQEADPLFFMVQRGEATEAEWLDKIAEIKARYPYPAE</sequence>